<evidence type="ECO:0000256" key="1">
    <source>
        <dbReference type="SAM" id="SignalP"/>
    </source>
</evidence>
<proteinExistence type="predicted"/>
<feature type="signal peptide" evidence="1">
    <location>
        <begin position="1"/>
        <end position="24"/>
    </location>
</feature>
<accession>A0A7W6Q2Z8</accession>
<gene>
    <name evidence="2" type="ORF">GGR93_000345</name>
</gene>
<keyword evidence="3" id="KW-1185">Reference proteome</keyword>
<protein>
    <recommendedName>
        <fullName evidence="4">DUF302 domain-containing protein</fullName>
    </recommendedName>
</protein>
<dbReference type="Proteomes" id="UP000565745">
    <property type="component" value="Unassembled WGS sequence"/>
</dbReference>
<evidence type="ECO:0000313" key="3">
    <source>
        <dbReference type="Proteomes" id="UP000565745"/>
    </source>
</evidence>
<comment type="caution">
    <text evidence="2">The sequence shown here is derived from an EMBL/GenBank/DDBJ whole genome shotgun (WGS) entry which is preliminary data.</text>
</comment>
<organism evidence="2 3">
    <name type="scientific">Sulfitobacter noctilucicola</name>
    <dbReference type="NCBI Taxonomy" id="1342301"/>
    <lineage>
        <taxon>Bacteria</taxon>
        <taxon>Pseudomonadati</taxon>
        <taxon>Pseudomonadota</taxon>
        <taxon>Alphaproteobacteria</taxon>
        <taxon>Rhodobacterales</taxon>
        <taxon>Roseobacteraceae</taxon>
        <taxon>Sulfitobacter</taxon>
    </lineage>
</organism>
<evidence type="ECO:0000313" key="2">
    <source>
        <dbReference type="EMBL" id="MBB4172584.1"/>
    </source>
</evidence>
<dbReference type="EMBL" id="JACIFU010000001">
    <property type="protein sequence ID" value="MBB4172584.1"/>
    <property type="molecule type" value="Genomic_DNA"/>
</dbReference>
<dbReference type="AlphaFoldDB" id="A0A7W6Q2Z8"/>
<evidence type="ECO:0008006" key="4">
    <source>
        <dbReference type="Google" id="ProtNLM"/>
    </source>
</evidence>
<name>A0A7W6Q2Z8_9RHOB</name>
<feature type="chain" id="PRO_5030746403" description="DUF302 domain-containing protein" evidence="1">
    <location>
        <begin position="25"/>
        <end position="183"/>
    </location>
</feature>
<reference evidence="2 3" key="1">
    <citation type="submission" date="2020-08" db="EMBL/GenBank/DDBJ databases">
        <title>Genomic Encyclopedia of Type Strains, Phase IV (KMG-IV): sequencing the most valuable type-strain genomes for metagenomic binning, comparative biology and taxonomic classification.</title>
        <authorList>
            <person name="Goeker M."/>
        </authorList>
    </citation>
    <scope>NUCLEOTIDE SEQUENCE [LARGE SCALE GENOMIC DNA]</scope>
    <source>
        <strain evidence="2 3">DSM 101015</strain>
    </source>
</reference>
<sequence length="183" mass="19942">MNKTIIGLSALLLGTMSGTAPLFAQSGHGHGMMGHNMATMPGLRGENATAEESAEMAIMFRHFDTITREVENLPNGIRTVTRSSNRHVMDALVSHAVGMIDRVGAKDDPKVRIQSPTLDIFFRHGEDIVSEVEMTDDGLVVVQTTDNPDLIKALQVHAAEVTDMADRGMHAVHEMMMKQGRGH</sequence>
<keyword evidence="1" id="KW-0732">Signal</keyword>
<dbReference type="RefSeq" id="WP_025055327.1">
    <property type="nucleotide sequence ID" value="NZ_JACIFU010000001.1"/>
</dbReference>